<sequence length="426" mass="49639">MHNIICRENTWYFNRRVPVEVKEYDPRKLIRYSLKTDSRKIAKRLASKENQKLEQYWSSLIATGAKHCHDQYKNLVERASLFGFQYQHVNQIAIGDFLDLFNRLKFVENDFSEKRVEAVFGTETPPEITLSEIFPIFLGLTKSVEVEKSEKQYIKWKNPRELAMRNVISALGNKTINSFTKDDANKIKDWYLSRIKAKEISFGTADKLLIYTKTMISTVCEDRKIKLDISHVFNKFLFNVDDKKQRPPFSTNHIINVLLNPIKLAGLSQVNQALLKIFAETGVCVDEIVGVRPNEIFLEGKIPYFLIKPHEKDKLKTKHRERLMPLVGYALDAFQQFPQGFSELVSDIDSTNSAIAKYLRQNNLLETPKHSAYSLRHSFQDRLTNLDCNDRIQTDLMGHAFRDRTKYGTGATLEKKFEWMKKIQLK</sequence>
<feature type="domain" description="Tyr recombinase" evidence="2">
    <location>
        <begin position="244"/>
        <end position="420"/>
    </location>
</feature>
<evidence type="ECO:0000313" key="4">
    <source>
        <dbReference type="Proteomes" id="UP000198836"/>
    </source>
</evidence>
<dbReference type="GO" id="GO:0006310">
    <property type="term" value="P:DNA recombination"/>
    <property type="evidence" value="ECO:0007669"/>
    <property type="project" value="UniProtKB-KW"/>
</dbReference>
<gene>
    <name evidence="3" type="ORF">SAMN04488511_11430</name>
</gene>
<keyword evidence="1" id="KW-0233">DNA recombination</keyword>
<proteinExistence type="predicted"/>
<dbReference type="Gene3D" id="1.10.443.10">
    <property type="entry name" value="Intergrase catalytic core"/>
    <property type="match status" value="1"/>
</dbReference>
<dbReference type="InterPro" id="IPR002104">
    <property type="entry name" value="Integrase_catalytic"/>
</dbReference>
<reference evidence="4" key="1">
    <citation type="submission" date="2016-10" db="EMBL/GenBank/DDBJ databases">
        <authorList>
            <person name="Varghese N."/>
            <person name="Submissions S."/>
        </authorList>
    </citation>
    <scope>NUCLEOTIDE SEQUENCE [LARGE SCALE GENOMIC DNA]</scope>
    <source>
        <strain evidence="4">DSM 18130</strain>
    </source>
</reference>
<evidence type="ECO:0000259" key="2">
    <source>
        <dbReference type="PROSITE" id="PS51898"/>
    </source>
</evidence>
<evidence type="ECO:0000256" key="1">
    <source>
        <dbReference type="ARBA" id="ARBA00023172"/>
    </source>
</evidence>
<organism evidence="3 4">
    <name type="scientific">Pedobacter suwonensis</name>
    <dbReference type="NCBI Taxonomy" id="332999"/>
    <lineage>
        <taxon>Bacteria</taxon>
        <taxon>Pseudomonadati</taxon>
        <taxon>Bacteroidota</taxon>
        <taxon>Sphingobacteriia</taxon>
        <taxon>Sphingobacteriales</taxon>
        <taxon>Sphingobacteriaceae</taxon>
        <taxon>Pedobacter</taxon>
    </lineage>
</organism>
<dbReference type="AlphaFoldDB" id="A0A1I0TTE7"/>
<dbReference type="PROSITE" id="PS51898">
    <property type="entry name" value="TYR_RECOMBINASE"/>
    <property type="match status" value="1"/>
</dbReference>
<dbReference type="Pfam" id="PF20172">
    <property type="entry name" value="DUF6538"/>
    <property type="match status" value="1"/>
</dbReference>
<protein>
    <recommendedName>
        <fullName evidence="2">Tyr recombinase domain-containing protein</fullName>
    </recommendedName>
</protein>
<keyword evidence="4" id="KW-1185">Reference proteome</keyword>
<dbReference type="Proteomes" id="UP000198836">
    <property type="component" value="Unassembled WGS sequence"/>
</dbReference>
<dbReference type="GO" id="GO:0015074">
    <property type="term" value="P:DNA integration"/>
    <property type="evidence" value="ECO:0007669"/>
    <property type="project" value="InterPro"/>
</dbReference>
<evidence type="ECO:0000313" key="3">
    <source>
        <dbReference type="EMBL" id="SFA54863.1"/>
    </source>
</evidence>
<dbReference type="InterPro" id="IPR011010">
    <property type="entry name" value="DNA_brk_join_enz"/>
</dbReference>
<dbReference type="EMBL" id="FOJM01000014">
    <property type="protein sequence ID" value="SFA54863.1"/>
    <property type="molecule type" value="Genomic_DNA"/>
</dbReference>
<accession>A0A1I0TTE7</accession>
<name>A0A1I0TTE7_9SPHI</name>
<dbReference type="SUPFAM" id="SSF56349">
    <property type="entry name" value="DNA breaking-rejoining enzymes"/>
    <property type="match status" value="1"/>
</dbReference>
<dbReference type="InterPro" id="IPR046668">
    <property type="entry name" value="DUF6538"/>
</dbReference>
<dbReference type="GO" id="GO:0003677">
    <property type="term" value="F:DNA binding"/>
    <property type="evidence" value="ECO:0007669"/>
    <property type="project" value="InterPro"/>
</dbReference>
<dbReference type="STRING" id="332999.SAMN04488511_11430"/>
<dbReference type="InterPro" id="IPR013762">
    <property type="entry name" value="Integrase-like_cat_sf"/>
</dbReference>